<dbReference type="InterPro" id="IPR027417">
    <property type="entry name" value="P-loop_NTPase"/>
</dbReference>
<accession>A0A2M7LL79</accession>
<dbReference type="Proteomes" id="UP000228500">
    <property type="component" value="Unassembled WGS sequence"/>
</dbReference>
<evidence type="ECO:0000256" key="4">
    <source>
        <dbReference type="ARBA" id="ARBA00023125"/>
    </source>
</evidence>
<feature type="transmembrane region" description="Helical" evidence="6">
    <location>
        <begin position="155"/>
        <end position="174"/>
    </location>
</feature>
<dbReference type="Gene3D" id="3.40.50.300">
    <property type="entry name" value="P-loop containing nucleotide triphosphate hydrolases"/>
    <property type="match status" value="1"/>
</dbReference>
<dbReference type="InterPro" id="IPR041027">
    <property type="entry name" value="FtsK_alpha"/>
</dbReference>
<evidence type="ECO:0000313" key="8">
    <source>
        <dbReference type="EMBL" id="PIX68810.1"/>
    </source>
</evidence>
<dbReference type="InterPro" id="IPR050206">
    <property type="entry name" value="FtsK/SpoIIIE/SftA"/>
</dbReference>
<dbReference type="AlphaFoldDB" id="A0A2M7LL79"/>
<gene>
    <name evidence="8" type="ORF">COZ40_01315</name>
</gene>
<evidence type="ECO:0000313" key="9">
    <source>
        <dbReference type="Proteomes" id="UP000228500"/>
    </source>
</evidence>
<keyword evidence="6" id="KW-1133">Transmembrane helix</keyword>
<evidence type="ECO:0000256" key="3">
    <source>
        <dbReference type="ARBA" id="ARBA00022840"/>
    </source>
</evidence>
<keyword evidence="6" id="KW-0472">Membrane</keyword>
<dbReference type="Gene3D" id="3.30.980.40">
    <property type="match status" value="1"/>
</dbReference>
<dbReference type="EMBL" id="PFJH01000053">
    <property type="protein sequence ID" value="PIX68810.1"/>
    <property type="molecule type" value="Genomic_DNA"/>
</dbReference>
<keyword evidence="3 5" id="KW-0067">ATP-binding</keyword>
<evidence type="ECO:0000259" key="7">
    <source>
        <dbReference type="PROSITE" id="PS50901"/>
    </source>
</evidence>
<feature type="non-terminal residue" evidence="8">
    <location>
        <position position="668"/>
    </location>
</feature>
<keyword evidence="2 5" id="KW-0547">Nucleotide-binding</keyword>
<evidence type="ECO:0000256" key="2">
    <source>
        <dbReference type="ARBA" id="ARBA00022741"/>
    </source>
</evidence>
<keyword evidence="6" id="KW-0812">Transmembrane</keyword>
<feature type="transmembrane region" description="Helical" evidence="6">
    <location>
        <begin position="95"/>
        <end position="115"/>
    </location>
</feature>
<name>A0A2M7LL79_9BACT</name>
<reference evidence="9" key="1">
    <citation type="submission" date="2017-09" db="EMBL/GenBank/DDBJ databases">
        <title>Depth-based differentiation of microbial function through sediment-hosted aquifers and enrichment of novel symbionts in the deep terrestrial subsurface.</title>
        <authorList>
            <person name="Probst A.J."/>
            <person name="Ladd B."/>
            <person name="Jarett J.K."/>
            <person name="Geller-Mcgrath D.E."/>
            <person name="Sieber C.M.K."/>
            <person name="Emerson J.B."/>
            <person name="Anantharaman K."/>
            <person name="Thomas B.C."/>
            <person name="Malmstrom R."/>
            <person name="Stieglmeier M."/>
            <person name="Klingl A."/>
            <person name="Woyke T."/>
            <person name="Ryan C.M."/>
            <person name="Banfield J.F."/>
        </authorList>
    </citation>
    <scope>NUCLEOTIDE SEQUENCE [LARGE SCALE GENOMIC DNA]</scope>
</reference>
<comment type="caution">
    <text evidence="8">The sequence shown here is derived from an EMBL/GenBank/DDBJ whole genome shotgun (WGS) entry which is preliminary data.</text>
</comment>
<dbReference type="Pfam" id="PF17854">
    <property type="entry name" value="FtsK_alpha"/>
    <property type="match status" value="1"/>
</dbReference>
<evidence type="ECO:0000256" key="6">
    <source>
        <dbReference type="SAM" id="Phobius"/>
    </source>
</evidence>
<feature type="transmembrane region" description="Helical" evidence="6">
    <location>
        <begin position="127"/>
        <end position="148"/>
    </location>
</feature>
<evidence type="ECO:0000256" key="1">
    <source>
        <dbReference type="ARBA" id="ARBA00006474"/>
    </source>
</evidence>
<dbReference type="GO" id="GO:0003677">
    <property type="term" value="F:DNA binding"/>
    <property type="evidence" value="ECO:0007669"/>
    <property type="project" value="UniProtKB-KW"/>
</dbReference>
<dbReference type="PANTHER" id="PTHR22683:SF41">
    <property type="entry name" value="DNA TRANSLOCASE FTSK"/>
    <property type="match status" value="1"/>
</dbReference>
<comment type="similarity">
    <text evidence="1">Belongs to the FtsK/SpoIIIE/SftA family.</text>
</comment>
<dbReference type="CDD" id="cd01127">
    <property type="entry name" value="TrwB_TraG_TraD_VirD4"/>
    <property type="match status" value="1"/>
</dbReference>
<feature type="transmembrane region" description="Helical" evidence="6">
    <location>
        <begin position="21"/>
        <end position="44"/>
    </location>
</feature>
<keyword evidence="4" id="KW-0238">DNA-binding</keyword>
<feature type="transmembrane region" description="Helical" evidence="6">
    <location>
        <begin position="64"/>
        <end position="83"/>
    </location>
</feature>
<feature type="binding site" evidence="5">
    <location>
        <begin position="402"/>
        <end position="409"/>
    </location>
    <ligand>
        <name>ATP</name>
        <dbReference type="ChEBI" id="CHEBI:30616"/>
    </ligand>
</feature>
<dbReference type="Pfam" id="PF01580">
    <property type="entry name" value="FtsK_SpoIIIE"/>
    <property type="match status" value="1"/>
</dbReference>
<dbReference type="PROSITE" id="PS50901">
    <property type="entry name" value="FTSK"/>
    <property type="match status" value="1"/>
</dbReference>
<protein>
    <submittedName>
        <fullName evidence="8">DNA translocase FtsK</fullName>
    </submittedName>
</protein>
<dbReference type="InterPro" id="IPR002543">
    <property type="entry name" value="FtsK_dom"/>
</dbReference>
<dbReference type="PANTHER" id="PTHR22683">
    <property type="entry name" value="SPORULATION PROTEIN RELATED"/>
    <property type="match status" value="1"/>
</dbReference>
<sequence>MARKKSKIKIPFIKAKVNARTVFLLFGLILLLAGLLLLLSLLPLGERIDGRLLSVIRQFLAERFGMVAFFVPTLIILSAVHAITHSKKQLLRPTITIGLFFIFLSLGGLFKGGVWGLSFYNLLQDNISLIGATFFFLTLLGIGIILFLDTSIDVIFSGLVGGIVILFKSLKASIDPALQRIKTSDKKSNFITDKKMDGKKSYIEDKKAKETLLDKKNGEKQQFVQSEITKTQVNQDLYIKPLTQSGSTWIFPPLNLLSNVKQAEADRGDVHYIADTIEKTLDSFGISARVAEQNKGPAVTQYGIEIKSGTRLSRITALANDLALAIAAPTGQVRIEAPIPGRAMVGIEIPNIRSQIVTLKSLLEADIFTKNPDPLLMPLGLDVSGKPVATSIGKMPHCLIAGTTGSGKSVIINAWISTMLFRTRPEELRLILVDPKRVEMSQYNNIPHLLTPVINEPEVTLRALRWTVNEMQERYKQFAAVHARNLDSYNLIPGIEKKPYIIFMIDELADLMMFAGNDVESLITRIAQLARATGIHLVLATQRPSVDVITGLMKANIPARLAFNVSSMIDSRVIIDMPGAEKLLGKGDMLFLPPDQAKPRRIQGPFITEREVTELTKFIRAQSPEVHYTEEIMETDPGITVGGIPGMPGSTDGKDALFNQALEIVIQS</sequence>
<dbReference type="GO" id="GO:0005524">
    <property type="term" value="F:ATP binding"/>
    <property type="evidence" value="ECO:0007669"/>
    <property type="project" value="UniProtKB-UniRule"/>
</dbReference>
<feature type="domain" description="FtsK" evidence="7">
    <location>
        <begin position="385"/>
        <end position="572"/>
    </location>
</feature>
<evidence type="ECO:0000256" key="5">
    <source>
        <dbReference type="PROSITE-ProRule" id="PRU00289"/>
    </source>
</evidence>
<dbReference type="SUPFAM" id="SSF52540">
    <property type="entry name" value="P-loop containing nucleoside triphosphate hydrolases"/>
    <property type="match status" value="1"/>
</dbReference>
<organism evidence="8 9">
    <name type="scientific">Candidatus Roizmanbacteria bacterium CG_4_10_14_3_um_filter_39_13</name>
    <dbReference type="NCBI Taxonomy" id="1974831"/>
    <lineage>
        <taxon>Bacteria</taxon>
        <taxon>Candidatus Roizmaniibacteriota</taxon>
    </lineage>
</organism>
<proteinExistence type="inferred from homology"/>